<dbReference type="EMBL" id="BTGC01000008">
    <property type="protein sequence ID" value="GMM53027.1"/>
    <property type="molecule type" value="Genomic_DNA"/>
</dbReference>
<dbReference type="PROSITE" id="PS51746">
    <property type="entry name" value="PPM_2"/>
    <property type="match status" value="1"/>
</dbReference>
<keyword evidence="8" id="KW-0464">Manganese</keyword>
<dbReference type="InterPro" id="IPR015655">
    <property type="entry name" value="PP2C"/>
</dbReference>
<evidence type="ECO:0000259" key="12">
    <source>
        <dbReference type="PROSITE" id="PS51746"/>
    </source>
</evidence>
<evidence type="ECO:0000256" key="6">
    <source>
        <dbReference type="ARBA" id="ARBA00022801"/>
    </source>
</evidence>
<evidence type="ECO:0000256" key="10">
    <source>
        <dbReference type="RuleBase" id="RU003465"/>
    </source>
</evidence>
<dbReference type="FunFam" id="3.60.40.10:FF:000016">
    <property type="entry name" value="Protein phosphatase 2C"/>
    <property type="match status" value="1"/>
</dbReference>
<dbReference type="CDD" id="cd00143">
    <property type="entry name" value="PP2Cc"/>
    <property type="match status" value="1"/>
</dbReference>
<dbReference type="Proteomes" id="UP001362899">
    <property type="component" value="Unassembled WGS sequence"/>
</dbReference>
<evidence type="ECO:0000256" key="11">
    <source>
        <dbReference type="SAM" id="MobiDB-lite"/>
    </source>
</evidence>
<sequence length="424" mass="46389">MGQILSQPVTKKEGESGENERFVFSVSSMQGWRISMEDAHAAVLSLSDDYNAAYFGVYDGHGGERMAKFAGEKTHTLLAESDAFKQRDLVAAFTDAFLATDAAMLEQYGERGLDSSGCAATAAVVTDDKIVCGNSGDSRTVLGRRGIAKPLSFDHKPDNVGETSRIEAAGGFVEMSRVNGNLALSRALGDFTFKRNSYLPPEEQIVTAAPDTIEHIRDENDEFLLLACDGIWDCMTSQQAVEFARKCIAEKVDLQEICELMMEECLAPESDMSGIGCDNMTVCIVALLQEGQTKEQWYDMIADRVAKNDGPALDRSVETVKRMQHERHSHNVDQESVDESDDPGISTMDASQIVQQLFGGDGVANLDAEAASLLSRIGIKLHMENDQEQDDNGDVHEISEVSEENSQSKESPDSHEIHEVEDAN</sequence>
<evidence type="ECO:0000256" key="5">
    <source>
        <dbReference type="ARBA" id="ARBA00022723"/>
    </source>
</evidence>
<feature type="region of interest" description="Disordered" evidence="11">
    <location>
        <begin position="323"/>
        <end position="346"/>
    </location>
</feature>
<gene>
    <name evidence="13" type="ORF">DASB73_039900</name>
</gene>
<evidence type="ECO:0000313" key="14">
    <source>
        <dbReference type="Proteomes" id="UP001362899"/>
    </source>
</evidence>
<dbReference type="Pfam" id="PF00481">
    <property type="entry name" value="PP2C"/>
    <property type="match status" value="1"/>
</dbReference>
<feature type="region of interest" description="Disordered" evidence="11">
    <location>
        <begin position="384"/>
        <end position="424"/>
    </location>
</feature>
<keyword evidence="14" id="KW-1185">Reference proteome</keyword>
<dbReference type="AlphaFoldDB" id="A0AAV5RP60"/>
<dbReference type="PROSITE" id="PS01032">
    <property type="entry name" value="PPM_1"/>
    <property type="match status" value="1"/>
</dbReference>
<dbReference type="EC" id="3.1.3.16" evidence="4"/>
<keyword evidence="5" id="KW-0479">Metal-binding</keyword>
<feature type="compositionally biased region" description="Basic and acidic residues" evidence="11">
    <location>
        <begin position="406"/>
        <end position="424"/>
    </location>
</feature>
<dbReference type="Gene3D" id="3.60.40.10">
    <property type="entry name" value="PPM-type phosphatase domain"/>
    <property type="match status" value="1"/>
</dbReference>
<dbReference type="SUPFAM" id="SSF81606">
    <property type="entry name" value="PP2C-like"/>
    <property type="match status" value="1"/>
</dbReference>
<evidence type="ECO:0000256" key="4">
    <source>
        <dbReference type="ARBA" id="ARBA00013081"/>
    </source>
</evidence>
<dbReference type="GO" id="GO:1904289">
    <property type="term" value="P:regulation of mitotic DNA damage checkpoint"/>
    <property type="evidence" value="ECO:0007669"/>
    <property type="project" value="UniProtKB-ARBA"/>
</dbReference>
<comment type="caution">
    <text evidence="13">The sequence shown here is derived from an EMBL/GenBank/DDBJ whole genome shotgun (WGS) entry which is preliminary data.</text>
</comment>
<dbReference type="InterPro" id="IPR036457">
    <property type="entry name" value="PPM-type-like_dom_sf"/>
</dbReference>
<accession>A0AAV5RP60</accession>
<dbReference type="InterPro" id="IPR000222">
    <property type="entry name" value="PP2C_BS"/>
</dbReference>
<comment type="cofactor">
    <cofactor evidence="2">
        <name>Mg(2+)</name>
        <dbReference type="ChEBI" id="CHEBI:18420"/>
    </cofactor>
</comment>
<dbReference type="GO" id="GO:1903753">
    <property type="term" value="P:negative regulation of p38MAPK cascade"/>
    <property type="evidence" value="ECO:0007669"/>
    <property type="project" value="UniProtKB-ARBA"/>
</dbReference>
<feature type="domain" description="PPM-type phosphatase" evidence="12">
    <location>
        <begin position="23"/>
        <end position="287"/>
    </location>
</feature>
<keyword evidence="7 10" id="KW-0904">Protein phosphatase</keyword>
<dbReference type="GO" id="GO:0004722">
    <property type="term" value="F:protein serine/threonine phosphatase activity"/>
    <property type="evidence" value="ECO:0007669"/>
    <property type="project" value="UniProtKB-EC"/>
</dbReference>
<comment type="cofactor">
    <cofactor evidence="1">
        <name>Mn(2+)</name>
        <dbReference type="ChEBI" id="CHEBI:29035"/>
    </cofactor>
</comment>
<dbReference type="GO" id="GO:0046872">
    <property type="term" value="F:metal ion binding"/>
    <property type="evidence" value="ECO:0007669"/>
    <property type="project" value="UniProtKB-KW"/>
</dbReference>
<comment type="catalytic activity">
    <reaction evidence="9">
        <text>O-phospho-L-threonyl-[protein] + H2O = L-threonyl-[protein] + phosphate</text>
        <dbReference type="Rhea" id="RHEA:47004"/>
        <dbReference type="Rhea" id="RHEA-COMP:11060"/>
        <dbReference type="Rhea" id="RHEA-COMP:11605"/>
        <dbReference type="ChEBI" id="CHEBI:15377"/>
        <dbReference type="ChEBI" id="CHEBI:30013"/>
        <dbReference type="ChEBI" id="CHEBI:43474"/>
        <dbReference type="ChEBI" id="CHEBI:61977"/>
        <dbReference type="EC" id="3.1.3.16"/>
    </reaction>
    <physiologicalReaction direction="left-to-right" evidence="9">
        <dbReference type="Rhea" id="RHEA:47005"/>
    </physiologicalReaction>
</comment>
<dbReference type="SMART" id="SM00332">
    <property type="entry name" value="PP2Cc"/>
    <property type="match status" value="1"/>
</dbReference>
<comment type="similarity">
    <text evidence="3 10">Belongs to the PP2C family.</text>
</comment>
<evidence type="ECO:0000256" key="7">
    <source>
        <dbReference type="ARBA" id="ARBA00022912"/>
    </source>
</evidence>
<dbReference type="PANTHER" id="PTHR13832:SF565">
    <property type="entry name" value="AT28366P-RELATED"/>
    <property type="match status" value="1"/>
</dbReference>
<dbReference type="PANTHER" id="PTHR13832">
    <property type="entry name" value="PROTEIN PHOSPHATASE 2C"/>
    <property type="match status" value="1"/>
</dbReference>
<dbReference type="InterPro" id="IPR001932">
    <property type="entry name" value="PPM-type_phosphatase-like_dom"/>
</dbReference>
<reference evidence="13 14" key="1">
    <citation type="journal article" date="2023" name="Elife">
        <title>Identification of key yeast species and microbe-microbe interactions impacting larval growth of Drosophila in the wild.</title>
        <authorList>
            <person name="Mure A."/>
            <person name="Sugiura Y."/>
            <person name="Maeda R."/>
            <person name="Honda K."/>
            <person name="Sakurai N."/>
            <person name="Takahashi Y."/>
            <person name="Watada M."/>
            <person name="Katoh T."/>
            <person name="Gotoh A."/>
            <person name="Gotoh Y."/>
            <person name="Taniguchi I."/>
            <person name="Nakamura K."/>
            <person name="Hayashi T."/>
            <person name="Katayama T."/>
            <person name="Uemura T."/>
            <person name="Hattori Y."/>
        </authorList>
    </citation>
    <scope>NUCLEOTIDE SEQUENCE [LARGE SCALE GENOMIC DNA]</scope>
    <source>
        <strain evidence="13 14">SB-73</strain>
    </source>
</reference>
<protein>
    <recommendedName>
        <fullName evidence="4">protein-serine/threonine phosphatase</fullName>
        <ecNumber evidence="4">3.1.3.16</ecNumber>
    </recommendedName>
</protein>
<evidence type="ECO:0000313" key="13">
    <source>
        <dbReference type="EMBL" id="GMM53027.1"/>
    </source>
</evidence>
<evidence type="ECO:0000256" key="1">
    <source>
        <dbReference type="ARBA" id="ARBA00001936"/>
    </source>
</evidence>
<evidence type="ECO:0000256" key="8">
    <source>
        <dbReference type="ARBA" id="ARBA00023211"/>
    </source>
</evidence>
<keyword evidence="6 10" id="KW-0378">Hydrolase</keyword>
<evidence type="ECO:0000256" key="3">
    <source>
        <dbReference type="ARBA" id="ARBA00006702"/>
    </source>
</evidence>
<proteinExistence type="inferred from homology"/>
<name>A0AAV5RP60_STABA</name>
<organism evidence="13 14">
    <name type="scientific">Starmerella bacillaris</name>
    <name type="common">Yeast</name>
    <name type="synonym">Candida zemplinina</name>
    <dbReference type="NCBI Taxonomy" id="1247836"/>
    <lineage>
        <taxon>Eukaryota</taxon>
        <taxon>Fungi</taxon>
        <taxon>Dikarya</taxon>
        <taxon>Ascomycota</taxon>
        <taxon>Saccharomycotina</taxon>
        <taxon>Dipodascomycetes</taxon>
        <taxon>Dipodascales</taxon>
        <taxon>Trichomonascaceae</taxon>
        <taxon>Starmerella</taxon>
    </lineage>
</organism>
<evidence type="ECO:0000256" key="9">
    <source>
        <dbReference type="ARBA" id="ARBA00048832"/>
    </source>
</evidence>
<evidence type="ECO:0000256" key="2">
    <source>
        <dbReference type="ARBA" id="ARBA00001946"/>
    </source>
</evidence>